<feature type="transmembrane region" description="Helical" evidence="6">
    <location>
        <begin position="360"/>
        <end position="381"/>
    </location>
</feature>
<sequence>MNTLAATASRTQSRVRALCHAFFAEKGDAAAARRGAAFAFAIRIASAAIAYFSQILLARWMGGNEYGVFAYVWVWLVVLGTLTSLGLNSSSLRFIPQYVEQKNAALERGFVFGSRLFALGLSTAVAAIGALALYWGQEIFDPEYVVPLYMALVCLPMFTLMDTQEGTARAYSWIDLALLPPYIARPILLLMFLAAAVWLGLEPSAETAVLAAIAATWVAAVGQTLALERRLKRTVTPGARQYAYGEWIKVSMPIFFVVAFFMLLSNTDVLVMKFFRPSIDVAMYFAAMKTTSLISFIYFAITAAYAHRFAKYDASGDMEGLAEVLREAVIWTFWPSLVAGVGILAVGWPLLWLFGEEFTAAYPVMFVLVIGLVARAAVGPIDYMLAMLGQQNACAGVLAFTVAVNLALNFMFIPAFGLMGAAVATTISTMLATYLLYRLAKRRLGLNSIFWKRRNPA</sequence>
<reference evidence="7" key="1">
    <citation type="submission" date="2018-06" db="EMBL/GenBank/DDBJ databases">
        <authorList>
            <person name="Zhirakovskaya E."/>
        </authorList>
    </citation>
    <scope>NUCLEOTIDE SEQUENCE</scope>
</reference>
<protein>
    <submittedName>
        <fullName evidence="7">Uncharacterized protein</fullName>
    </submittedName>
</protein>
<dbReference type="PANTHER" id="PTHR30250:SF11">
    <property type="entry name" value="O-ANTIGEN TRANSPORTER-RELATED"/>
    <property type="match status" value="1"/>
</dbReference>
<feature type="transmembrane region" description="Helical" evidence="6">
    <location>
        <begin position="68"/>
        <end position="88"/>
    </location>
</feature>
<dbReference type="GO" id="GO:0005886">
    <property type="term" value="C:plasma membrane"/>
    <property type="evidence" value="ECO:0007669"/>
    <property type="project" value="UniProtKB-SubCell"/>
</dbReference>
<accession>A0A3B0TUP8</accession>
<dbReference type="EMBL" id="UOEM01000092">
    <property type="protein sequence ID" value="VAW15949.1"/>
    <property type="molecule type" value="Genomic_DNA"/>
</dbReference>
<dbReference type="InterPro" id="IPR050833">
    <property type="entry name" value="Poly_Biosynth_Transport"/>
</dbReference>
<feature type="transmembrane region" description="Helical" evidence="6">
    <location>
        <begin position="393"/>
        <end position="412"/>
    </location>
</feature>
<feature type="transmembrane region" description="Helical" evidence="6">
    <location>
        <begin position="247"/>
        <end position="264"/>
    </location>
</feature>
<comment type="subcellular location">
    <subcellularLocation>
        <location evidence="1">Cell membrane</location>
        <topology evidence="1">Multi-pass membrane protein</topology>
    </subcellularLocation>
</comment>
<dbReference type="AlphaFoldDB" id="A0A3B0TUP8"/>
<evidence type="ECO:0000313" key="7">
    <source>
        <dbReference type="EMBL" id="VAW15949.1"/>
    </source>
</evidence>
<evidence type="ECO:0000256" key="6">
    <source>
        <dbReference type="SAM" id="Phobius"/>
    </source>
</evidence>
<evidence type="ECO:0000256" key="1">
    <source>
        <dbReference type="ARBA" id="ARBA00004651"/>
    </source>
</evidence>
<keyword evidence="2" id="KW-1003">Cell membrane</keyword>
<feature type="transmembrane region" description="Helical" evidence="6">
    <location>
        <begin position="144"/>
        <end position="161"/>
    </location>
</feature>
<feature type="transmembrane region" description="Helical" evidence="6">
    <location>
        <begin position="207"/>
        <end position="227"/>
    </location>
</feature>
<gene>
    <name evidence="7" type="ORF">MNBD_ALPHA09-1982</name>
</gene>
<feature type="transmembrane region" description="Helical" evidence="6">
    <location>
        <begin position="328"/>
        <end position="354"/>
    </location>
</feature>
<dbReference type="Pfam" id="PF01943">
    <property type="entry name" value="Polysacc_synt"/>
    <property type="match status" value="1"/>
</dbReference>
<evidence type="ECO:0000256" key="2">
    <source>
        <dbReference type="ARBA" id="ARBA00022475"/>
    </source>
</evidence>
<proteinExistence type="predicted"/>
<dbReference type="PANTHER" id="PTHR30250">
    <property type="entry name" value="PST FAMILY PREDICTED COLANIC ACID TRANSPORTER"/>
    <property type="match status" value="1"/>
</dbReference>
<evidence type="ECO:0000256" key="5">
    <source>
        <dbReference type="ARBA" id="ARBA00023136"/>
    </source>
</evidence>
<feature type="transmembrane region" description="Helical" evidence="6">
    <location>
        <begin position="36"/>
        <end position="56"/>
    </location>
</feature>
<organism evidence="7">
    <name type="scientific">hydrothermal vent metagenome</name>
    <dbReference type="NCBI Taxonomy" id="652676"/>
    <lineage>
        <taxon>unclassified sequences</taxon>
        <taxon>metagenomes</taxon>
        <taxon>ecological metagenomes</taxon>
    </lineage>
</organism>
<feature type="transmembrane region" description="Helical" evidence="6">
    <location>
        <begin position="182"/>
        <end position="201"/>
    </location>
</feature>
<evidence type="ECO:0000256" key="3">
    <source>
        <dbReference type="ARBA" id="ARBA00022692"/>
    </source>
</evidence>
<keyword evidence="4 6" id="KW-1133">Transmembrane helix</keyword>
<name>A0A3B0TUP8_9ZZZZ</name>
<feature type="transmembrane region" description="Helical" evidence="6">
    <location>
        <begin position="284"/>
        <end position="307"/>
    </location>
</feature>
<keyword evidence="5 6" id="KW-0472">Membrane</keyword>
<feature type="transmembrane region" description="Helical" evidence="6">
    <location>
        <begin position="418"/>
        <end position="437"/>
    </location>
</feature>
<keyword evidence="3 6" id="KW-0812">Transmembrane</keyword>
<dbReference type="InterPro" id="IPR002797">
    <property type="entry name" value="Polysacc_synth"/>
</dbReference>
<feature type="transmembrane region" description="Helical" evidence="6">
    <location>
        <begin position="109"/>
        <end position="132"/>
    </location>
</feature>
<evidence type="ECO:0000256" key="4">
    <source>
        <dbReference type="ARBA" id="ARBA00022989"/>
    </source>
</evidence>